<feature type="transmembrane region" description="Helical" evidence="2">
    <location>
        <begin position="238"/>
        <end position="260"/>
    </location>
</feature>
<proteinExistence type="predicted"/>
<feature type="transmembrane region" description="Helical" evidence="2">
    <location>
        <begin position="172"/>
        <end position="192"/>
    </location>
</feature>
<dbReference type="Proteomes" id="UP000536685">
    <property type="component" value="Unassembled WGS sequence"/>
</dbReference>
<organism evidence="4 5">
    <name type="scientific">Conyzicola lurida</name>
    <dbReference type="NCBI Taxonomy" id="1172621"/>
    <lineage>
        <taxon>Bacteria</taxon>
        <taxon>Bacillati</taxon>
        <taxon>Actinomycetota</taxon>
        <taxon>Actinomycetes</taxon>
        <taxon>Micrococcales</taxon>
        <taxon>Microbacteriaceae</taxon>
        <taxon>Conyzicola</taxon>
    </lineage>
</organism>
<feature type="region of interest" description="Disordered" evidence="1">
    <location>
        <begin position="199"/>
        <end position="230"/>
    </location>
</feature>
<evidence type="ECO:0000259" key="3">
    <source>
        <dbReference type="Pfam" id="PF26366"/>
    </source>
</evidence>
<sequence>MRFVLAIVSFVVAALLIGLGIAQKTILAAPDEVTAATSITTDAPVTVISGEALNANPRSQFVQLSDSDGNFAAYGRTTDVLAWVGEASYNDVTYDAETAGLTSTLVEGTETEVPTPVDSDLWLASYSNTSSFTVNVPEDISLLVVTDGVQPAPAEISVTWPVDNTTPWANTFVVAGGVLLLVGLLLLFWAIAHIRKGRGPRRKSQKMPKLPKQPRYKPIKSKPRELEANAKGRRSARVAIIPALLITGLALSGCSADFWAGRQTVVEPSATADPLADAEEAEQFSPPAVTEEQAKRIVADLSEVTTAADAALDIELAGTRLAGPALEARTFNYTARTADATVPAIPAIPSGPIEVTLPQQSDGWPRAVFAVISDSGTDANGQALAPVAVTLIQDDPRSNYKAQYVMRLQPGVVTPDVAPASVGATRFRSDSPLLTIAPGEIAADYADVLLSADASASYPLFDNATDTVQEAYGVPFKLRERGALEATSTLDWTTTPATGPVVALSTNDSGAIVSVNVNEITTAKVVEAGATVKPKGATKAVVGKADSGKGFAVTYGFQLLFFVPSVEQGGTITLLGYAQNPIAASELP</sequence>
<evidence type="ECO:0000313" key="5">
    <source>
        <dbReference type="Proteomes" id="UP000536685"/>
    </source>
</evidence>
<reference evidence="4 5" key="1">
    <citation type="submission" date="2020-08" db="EMBL/GenBank/DDBJ databases">
        <title>Sequencing the genomes of 1000 actinobacteria strains.</title>
        <authorList>
            <person name="Klenk H.-P."/>
        </authorList>
    </citation>
    <scope>NUCLEOTIDE SEQUENCE [LARGE SCALE GENOMIC DNA]</scope>
    <source>
        <strain evidence="4 5">DSM 105784</strain>
    </source>
</reference>
<gene>
    <name evidence="4" type="ORF">HD599_002151</name>
</gene>
<dbReference type="InterPro" id="IPR058407">
    <property type="entry name" value="DUF8094"/>
</dbReference>
<protein>
    <recommendedName>
        <fullName evidence="3">DUF8094 domain-containing protein</fullName>
    </recommendedName>
</protein>
<keyword evidence="2" id="KW-0812">Transmembrane</keyword>
<keyword evidence="2" id="KW-0472">Membrane</keyword>
<accession>A0A841ANB1</accession>
<evidence type="ECO:0000256" key="2">
    <source>
        <dbReference type="SAM" id="Phobius"/>
    </source>
</evidence>
<dbReference type="RefSeq" id="WP_184237260.1">
    <property type="nucleotide sequence ID" value="NZ_JACHMJ010000001.1"/>
</dbReference>
<feature type="compositionally biased region" description="Basic residues" evidence="1">
    <location>
        <begin position="212"/>
        <end position="221"/>
    </location>
</feature>
<dbReference type="AlphaFoldDB" id="A0A841ANB1"/>
<evidence type="ECO:0000256" key="1">
    <source>
        <dbReference type="SAM" id="MobiDB-lite"/>
    </source>
</evidence>
<comment type="caution">
    <text evidence="4">The sequence shown here is derived from an EMBL/GenBank/DDBJ whole genome shotgun (WGS) entry which is preliminary data.</text>
</comment>
<name>A0A841ANB1_9MICO</name>
<dbReference type="EMBL" id="JACHMJ010000001">
    <property type="protein sequence ID" value="MBB5843828.1"/>
    <property type="molecule type" value="Genomic_DNA"/>
</dbReference>
<feature type="domain" description="DUF8094" evidence="3">
    <location>
        <begin position="287"/>
        <end position="585"/>
    </location>
</feature>
<keyword evidence="2" id="KW-1133">Transmembrane helix</keyword>
<evidence type="ECO:0000313" key="4">
    <source>
        <dbReference type="EMBL" id="MBB5843828.1"/>
    </source>
</evidence>
<dbReference type="Pfam" id="PF26366">
    <property type="entry name" value="DUF8094"/>
    <property type="match status" value="1"/>
</dbReference>
<keyword evidence="5" id="KW-1185">Reference proteome</keyword>